<comment type="caution">
    <text evidence="2">The sequence shown here is derived from an EMBL/GenBank/DDBJ whole genome shotgun (WGS) entry which is preliminary data.</text>
</comment>
<accession>A0A428R442</accession>
<dbReference type="Proteomes" id="UP000288168">
    <property type="component" value="Unassembled WGS sequence"/>
</dbReference>
<sequence>MDSSIQYDGEYALVIFSHPHHEDLVDVHDDGLPFYQGSPIVEIEPALEKSFNFHRSIAKHFLAAQIEFGKAYFDATNYANTPDIGRDTFYFARRFARAQGRAFLKNSSEAIRQLGIMFNILCMMATVHEAQKPIVEIFNLYNVIAGFCFVGSFLADDIVAARVLFFVGFAHIVVTYIPLMVHLILGYAIDKGQDTLVKVRDAAWDGDLAEHHIDSLDGWVFWFVGFVCPEDITPEDVTPSG</sequence>
<keyword evidence="1" id="KW-1133">Transmembrane helix</keyword>
<evidence type="ECO:0000313" key="3">
    <source>
        <dbReference type="Proteomes" id="UP000288168"/>
    </source>
</evidence>
<dbReference type="OrthoDB" id="5037502at2759"/>
<organism evidence="2 3">
    <name type="scientific">Fusarium duplospermum</name>
    <dbReference type="NCBI Taxonomy" id="1325734"/>
    <lineage>
        <taxon>Eukaryota</taxon>
        <taxon>Fungi</taxon>
        <taxon>Dikarya</taxon>
        <taxon>Ascomycota</taxon>
        <taxon>Pezizomycotina</taxon>
        <taxon>Sordariomycetes</taxon>
        <taxon>Hypocreomycetidae</taxon>
        <taxon>Hypocreales</taxon>
        <taxon>Nectriaceae</taxon>
        <taxon>Fusarium</taxon>
        <taxon>Fusarium solani species complex</taxon>
    </lineage>
</organism>
<dbReference type="EMBL" id="NKCI01000004">
    <property type="protein sequence ID" value="RSL72283.1"/>
    <property type="molecule type" value="Genomic_DNA"/>
</dbReference>
<evidence type="ECO:0000313" key="2">
    <source>
        <dbReference type="EMBL" id="RSL72283.1"/>
    </source>
</evidence>
<evidence type="ECO:0000256" key="1">
    <source>
        <dbReference type="SAM" id="Phobius"/>
    </source>
</evidence>
<feature type="transmembrane region" description="Helical" evidence="1">
    <location>
        <begin position="134"/>
        <end position="155"/>
    </location>
</feature>
<proteinExistence type="predicted"/>
<protein>
    <submittedName>
        <fullName evidence="2">Uncharacterized protein</fullName>
    </submittedName>
</protein>
<gene>
    <name evidence="2" type="ORF">CEP54_000952</name>
</gene>
<name>A0A428R442_9HYPO</name>
<feature type="transmembrane region" description="Helical" evidence="1">
    <location>
        <begin position="161"/>
        <end position="189"/>
    </location>
</feature>
<keyword evidence="1" id="KW-0812">Transmembrane</keyword>
<dbReference type="AlphaFoldDB" id="A0A428R442"/>
<reference evidence="2 3" key="1">
    <citation type="submission" date="2017-06" db="EMBL/GenBank/DDBJ databases">
        <title>Comparative genomic analysis of Ambrosia Fusariam Clade fungi.</title>
        <authorList>
            <person name="Stajich J.E."/>
            <person name="Carrillo J."/>
            <person name="Kijimoto T."/>
            <person name="Eskalen A."/>
            <person name="O'Donnell K."/>
            <person name="Kasson M."/>
        </authorList>
    </citation>
    <scope>NUCLEOTIDE SEQUENCE [LARGE SCALE GENOMIC DNA]</scope>
    <source>
        <strain evidence="2 3">NRRL62584</strain>
    </source>
</reference>
<keyword evidence="1" id="KW-0472">Membrane</keyword>
<keyword evidence="3" id="KW-1185">Reference proteome</keyword>